<accession>A0AAR2IJZ4</accession>
<dbReference type="Ensembl" id="ENSPNAT00000075096.1">
    <property type="protein sequence ID" value="ENSPNAP00000038319.1"/>
    <property type="gene ID" value="ENSPNAG00000031592.1"/>
</dbReference>
<proteinExistence type="predicted"/>
<dbReference type="GO" id="GO:0008270">
    <property type="term" value="F:zinc ion binding"/>
    <property type="evidence" value="ECO:0007669"/>
    <property type="project" value="UniProtKB-KW"/>
</dbReference>
<keyword evidence="4" id="KW-1185">Reference proteome</keyword>
<name>A0AAR2IJZ4_PYGNA</name>
<keyword evidence="1" id="KW-0863">Zinc-finger</keyword>
<keyword evidence="1" id="KW-0862">Zinc</keyword>
<evidence type="ECO:0000313" key="4">
    <source>
        <dbReference type="Proteomes" id="UP001501920"/>
    </source>
</evidence>
<reference evidence="3" key="3">
    <citation type="submission" date="2025-09" db="UniProtKB">
        <authorList>
            <consortium name="Ensembl"/>
        </authorList>
    </citation>
    <scope>IDENTIFICATION</scope>
</reference>
<sequence length="68" mass="8279">MNTSLRRREAILLLSVWEDGQVFGKCFNCQSSLQQHQRMHTREKPYYCLVWEDISKVVIVFQLQYWKL</sequence>
<protein>
    <recommendedName>
        <fullName evidence="2">C2H2-type domain-containing protein</fullName>
    </recommendedName>
</protein>
<dbReference type="Gene3D" id="3.30.160.60">
    <property type="entry name" value="Classic Zinc Finger"/>
    <property type="match status" value="1"/>
</dbReference>
<evidence type="ECO:0000313" key="3">
    <source>
        <dbReference type="Ensembl" id="ENSPNAP00000038319.1"/>
    </source>
</evidence>
<dbReference type="AlphaFoldDB" id="A0AAR2IJZ4"/>
<reference evidence="3" key="2">
    <citation type="submission" date="2025-08" db="UniProtKB">
        <authorList>
            <consortium name="Ensembl"/>
        </authorList>
    </citation>
    <scope>IDENTIFICATION</scope>
</reference>
<dbReference type="PROSITE" id="PS50157">
    <property type="entry name" value="ZINC_FINGER_C2H2_2"/>
    <property type="match status" value="1"/>
</dbReference>
<dbReference type="InterPro" id="IPR013087">
    <property type="entry name" value="Znf_C2H2_type"/>
</dbReference>
<dbReference type="SUPFAM" id="SSF57667">
    <property type="entry name" value="beta-beta-alpha zinc fingers"/>
    <property type="match status" value="1"/>
</dbReference>
<dbReference type="Proteomes" id="UP001501920">
    <property type="component" value="Chromosome 20"/>
</dbReference>
<dbReference type="InterPro" id="IPR036236">
    <property type="entry name" value="Znf_C2H2_sf"/>
</dbReference>
<feature type="domain" description="C2H2-type" evidence="2">
    <location>
        <begin position="24"/>
        <end position="45"/>
    </location>
</feature>
<keyword evidence="1" id="KW-0479">Metal-binding</keyword>
<organism evidence="3 4">
    <name type="scientific">Pygocentrus nattereri</name>
    <name type="common">Red-bellied piranha</name>
    <dbReference type="NCBI Taxonomy" id="42514"/>
    <lineage>
        <taxon>Eukaryota</taxon>
        <taxon>Metazoa</taxon>
        <taxon>Chordata</taxon>
        <taxon>Craniata</taxon>
        <taxon>Vertebrata</taxon>
        <taxon>Euteleostomi</taxon>
        <taxon>Actinopterygii</taxon>
        <taxon>Neopterygii</taxon>
        <taxon>Teleostei</taxon>
        <taxon>Ostariophysi</taxon>
        <taxon>Characiformes</taxon>
        <taxon>Characoidei</taxon>
        <taxon>Pygocentrus</taxon>
    </lineage>
</organism>
<evidence type="ECO:0000256" key="1">
    <source>
        <dbReference type="PROSITE-ProRule" id="PRU00042"/>
    </source>
</evidence>
<reference evidence="3 4" key="1">
    <citation type="submission" date="2020-10" db="EMBL/GenBank/DDBJ databases">
        <title>Pygocentrus nattereri (red-bellied piranha) genome, fPygNat1, primary haplotype.</title>
        <authorList>
            <person name="Myers G."/>
            <person name="Meyer A."/>
            <person name="Karagic N."/>
            <person name="Pippel M."/>
            <person name="Winkler S."/>
            <person name="Tracey A."/>
            <person name="Wood J."/>
            <person name="Formenti G."/>
            <person name="Howe K."/>
            <person name="Fedrigo O."/>
            <person name="Jarvis E.D."/>
        </authorList>
    </citation>
    <scope>NUCLEOTIDE SEQUENCE [LARGE SCALE GENOMIC DNA]</scope>
</reference>
<evidence type="ECO:0000259" key="2">
    <source>
        <dbReference type="PROSITE" id="PS50157"/>
    </source>
</evidence>